<name>A0A238BRN1_9BILA</name>
<protein>
    <recommendedName>
        <fullName evidence="4">MSP domain-containing protein</fullName>
    </recommendedName>
</protein>
<proteinExistence type="predicted"/>
<evidence type="ECO:0008006" key="4">
    <source>
        <dbReference type="Google" id="ProtNLM"/>
    </source>
</evidence>
<feature type="non-terminal residue" evidence="2">
    <location>
        <position position="245"/>
    </location>
</feature>
<reference evidence="2 3" key="1">
    <citation type="submission" date="2015-12" db="EMBL/GenBank/DDBJ databases">
        <title>Draft genome of the nematode, Onchocerca flexuosa.</title>
        <authorList>
            <person name="Mitreva M."/>
        </authorList>
    </citation>
    <scope>NUCLEOTIDE SEQUENCE [LARGE SCALE GENOMIC DNA]</scope>
    <source>
        <strain evidence="2">Red Deer</strain>
    </source>
</reference>
<organism evidence="2 3">
    <name type="scientific">Onchocerca flexuosa</name>
    <dbReference type="NCBI Taxonomy" id="387005"/>
    <lineage>
        <taxon>Eukaryota</taxon>
        <taxon>Metazoa</taxon>
        <taxon>Ecdysozoa</taxon>
        <taxon>Nematoda</taxon>
        <taxon>Chromadorea</taxon>
        <taxon>Rhabditida</taxon>
        <taxon>Spirurina</taxon>
        <taxon>Spiruromorpha</taxon>
        <taxon>Filarioidea</taxon>
        <taxon>Onchocercidae</taxon>
        <taxon>Onchocerca</taxon>
    </lineage>
</organism>
<evidence type="ECO:0000256" key="1">
    <source>
        <dbReference type="SAM" id="MobiDB-lite"/>
    </source>
</evidence>
<feature type="region of interest" description="Disordered" evidence="1">
    <location>
        <begin position="1"/>
        <end position="36"/>
    </location>
</feature>
<dbReference type="OrthoDB" id="5877264at2759"/>
<keyword evidence="3" id="KW-1185">Reference proteome</keyword>
<dbReference type="EMBL" id="KZ270038">
    <property type="protein sequence ID" value="OZC07238.1"/>
    <property type="molecule type" value="Genomic_DNA"/>
</dbReference>
<accession>A0A238BRN1</accession>
<sequence length="245" mass="27879">MREISTSTDRSPKMSVSRIMRSKLSTAASSTSKDIKLDDTQMSHAPLTTSYVIKSQRQKPKQAVAIYFAPMKQRPEIALTEMQLCNNADVPLLFKLRSDTISSITAAPAGSGCIPPRAEQRCFLTWRRPMHQQEQEDTKVPKLILITNFVEQEIDNNQTVETKLIARIHSEGKRSDEQIPLMKFTLEKKEVISPSETSSSAAAEPIKKDLTQEEALKELNRLIQWFQRHPLETMMILLFFTALFV</sequence>
<dbReference type="AlphaFoldDB" id="A0A238BRN1"/>
<evidence type="ECO:0000313" key="2">
    <source>
        <dbReference type="EMBL" id="OZC07238.1"/>
    </source>
</evidence>
<evidence type="ECO:0000313" key="3">
    <source>
        <dbReference type="Proteomes" id="UP000242913"/>
    </source>
</evidence>
<gene>
    <name evidence="2" type="ORF">X798_05763</name>
</gene>
<dbReference type="Proteomes" id="UP000242913">
    <property type="component" value="Unassembled WGS sequence"/>
</dbReference>
<feature type="compositionally biased region" description="Low complexity" evidence="1">
    <location>
        <begin position="22"/>
        <end position="32"/>
    </location>
</feature>